<gene>
    <name evidence="2" type="ORF">FC82_GL003167</name>
</gene>
<dbReference type="InterPro" id="IPR005583">
    <property type="entry name" value="YaaA"/>
</dbReference>
<protein>
    <recommendedName>
        <fullName evidence="1">UPF0246 protein FC82_GL003167</fullName>
    </recommendedName>
</protein>
<dbReference type="EMBL" id="AYYR01000070">
    <property type="protein sequence ID" value="KRM74764.1"/>
    <property type="molecule type" value="Genomic_DNA"/>
</dbReference>
<dbReference type="HAMAP" id="MF_00652">
    <property type="entry name" value="UPF0246"/>
    <property type="match status" value="1"/>
</dbReference>
<accession>A0A0R2BG43</accession>
<dbReference type="PANTHER" id="PTHR30283">
    <property type="entry name" value="PEROXIDE STRESS RESPONSE PROTEIN YAAA"/>
    <property type="match status" value="1"/>
</dbReference>
<evidence type="ECO:0000256" key="1">
    <source>
        <dbReference type="HAMAP-Rule" id="MF_00652"/>
    </source>
</evidence>
<reference evidence="2 3" key="1">
    <citation type="journal article" date="2015" name="Genome Announc.">
        <title>Expanding the biotechnology potential of lactobacilli through comparative genomics of 213 strains and associated genera.</title>
        <authorList>
            <person name="Sun Z."/>
            <person name="Harris H.M."/>
            <person name="McCann A."/>
            <person name="Guo C."/>
            <person name="Argimon S."/>
            <person name="Zhang W."/>
            <person name="Yang X."/>
            <person name="Jeffery I.B."/>
            <person name="Cooney J.C."/>
            <person name="Kagawa T.F."/>
            <person name="Liu W."/>
            <person name="Song Y."/>
            <person name="Salvetti E."/>
            <person name="Wrobel A."/>
            <person name="Rasinkangas P."/>
            <person name="Parkhill J."/>
            <person name="Rea M.C."/>
            <person name="O'Sullivan O."/>
            <person name="Ritari J."/>
            <person name="Douillard F.P."/>
            <person name="Paul Ross R."/>
            <person name="Yang R."/>
            <person name="Briner A.E."/>
            <person name="Felis G.E."/>
            <person name="de Vos W.M."/>
            <person name="Barrangou R."/>
            <person name="Klaenhammer T.R."/>
            <person name="Caufield P.W."/>
            <person name="Cui Y."/>
            <person name="Zhang H."/>
            <person name="O'Toole P.W."/>
        </authorList>
    </citation>
    <scope>NUCLEOTIDE SEQUENCE [LARGE SCALE GENOMIC DNA]</scope>
    <source>
        <strain evidence="2 3">DSM 20515</strain>
    </source>
</reference>
<dbReference type="PANTHER" id="PTHR30283:SF4">
    <property type="entry name" value="PEROXIDE STRESS RESISTANCE PROTEIN YAAA"/>
    <property type="match status" value="1"/>
</dbReference>
<dbReference type="Pfam" id="PF03883">
    <property type="entry name" value="H2O2_YaaD"/>
    <property type="match status" value="1"/>
</dbReference>
<dbReference type="Proteomes" id="UP000051845">
    <property type="component" value="Unassembled WGS sequence"/>
</dbReference>
<dbReference type="NCBIfam" id="NF002543">
    <property type="entry name" value="PRK02101.1-4"/>
    <property type="match status" value="1"/>
</dbReference>
<proteinExistence type="inferred from homology"/>
<sequence length="250" mass="28993">MKIIIAPAKKMIVDMDTFDPLSSPEYLSRTREILKVMQQLSYENAKVLWKCSDKIAKPNYDWLQQLQLDRQLTPAILSFSGIQYQYMAPDLFTAPALDYIQENLRVMSGFYGILRPFDGIVPYRLEMQARLSVNNTKSLYEFWGDHLYQALHFNEGPVVNLASKEYAKAVTPYLQQDDQFIDIVFGHWVNDQLKTRATFAKMARGAMVRYMAEHNIMTIDGIKAFDHPDYTFKAELSTDTKLVFVHTNHN</sequence>
<comment type="similarity">
    <text evidence="1">Belongs to the UPF0246 family.</text>
</comment>
<organism evidence="2 3">
    <name type="scientific">Secundilactobacillus collinoides DSM 20515 = JCM 1123</name>
    <dbReference type="NCBI Taxonomy" id="1423733"/>
    <lineage>
        <taxon>Bacteria</taxon>
        <taxon>Bacillati</taxon>
        <taxon>Bacillota</taxon>
        <taxon>Bacilli</taxon>
        <taxon>Lactobacillales</taxon>
        <taxon>Lactobacillaceae</taxon>
        <taxon>Secundilactobacillus</taxon>
    </lineage>
</organism>
<name>A0A0R2BG43_SECCO</name>
<dbReference type="PATRIC" id="fig|1423733.4.peg.3290"/>
<evidence type="ECO:0000313" key="3">
    <source>
        <dbReference type="Proteomes" id="UP000051845"/>
    </source>
</evidence>
<dbReference type="GO" id="GO:0005829">
    <property type="term" value="C:cytosol"/>
    <property type="evidence" value="ECO:0007669"/>
    <property type="project" value="TreeGrafter"/>
</dbReference>
<dbReference type="AlphaFoldDB" id="A0A0R2BG43"/>
<comment type="caution">
    <text evidence="2">The sequence shown here is derived from an EMBL/GenBank/DDBJ whole genome shotgun (WGS) entry which is preliminary data.</text>
</comment>
<dbReference type="GO" id="GO:0033194">
    <property type="term" value="P:response to hydroperoxide"/>
    <property type="evidence" value="ECO:0007669"/>
    <property type="project" value="TreeGrafter"/>
</dbReference>
<dbReference type="STRING" id="33960.TY91_04390"/>
<dbReference type="RefSeq" id="WP_054762636.1">
    <property type="nucleotide sequence ID" value="NZ_AYYR01000070.1"/>
</dbReference>
<evidence type="ECO:0000313" key="2">
    <source>
        <dbReference type="EMBL" id="KRM74764.1"/>
    </source>
</evidence>